<evidence type="ECO:0000313" key="2">
    <source>
        <dbReference type="Proteomes" id="UP000742024"/>
    </source>
</evidence>
<name>A0ABQ7P2E5_9HYPO</name>
<dbReference type="Proteomes" id="UP000742024">
    <property type="component" value="Unassembled WGS sequence"/>
</dbReference>
<dbReference type="EMBL" id="SRPR01000509">
    <property type="protein sequence ID" value="KAG5952444.1"/>
    <property type="molecule type" value="Genomic_DNA"/>
</dbReference>
<reference evidence="1 2" key="1">
    <citation type="journal article" date="2020" name="bioRxiv">
        <title>Whole genome comparisons of ergot fungi reveals the divergence and evolution of species within the genus Claviceps are the result of varying mechanisms driving genome evolution and host range expansion.</title>
        <authorList>
            <person name="Wyka S.A."/>
            <person name="Mondo S.J."/>
            <person name="Liu M."/>
            <person name="Dettman J."/>
            <person name="Nalam V."/>
            <person name="Broders K.D."/>
        </authorList>
    </citation>
    <scope>NUCLEOTIDE SEQUENCE [LARGE SCALE GENOMIC DNA]</scope>
    <source>
        <strain evidence="1 2">LM583</strain>
    </source>
</reference>
<gene>
    <name evidence="1" type="ORF">E4U57_006120</name>
</gene>
<protein>
    <submittedName>
        <fullName evidence="1">Uncharacterized protein</fullName>
    </submittedName>
</protein>
<sequence length="76" mass="8966">MEHLSRHMQTIKQYAEEVQSHYPMVDRFRPSFTLADGDEIASISVRQISYYYTTKVFVKRQPHIDELGLDVYGNPM</sequence>
<feature type="non-terminal residue" evidence="1">
    <location>
        <position position="76"/>
    </location>
</feature>
<comment type="caution">
    <text evidence="1">The sequence shown here is derived from an EMBL/GenBank/DDBJ whole genome shotgun (WGS) entry which is preliminary data.</text>
</comment>
<evidence type="ECO:0000313" key="1">
    <source>
        <dbReference type="EMBL" id="KAG5952444.1"/>
    </source>
</evidence>
<accession>A0ABQ7P2E5</accession>
<organism evidence="1 2">
    <name type="scientific">Claviceps arundinis</name>
    <dbReference type="NCBI Taxonomy" id="1623583"/>
    <lineage>
        <taxon>Eukaryota</taxon>
        <taxon>Fungi</taxon>
        <taxon>Dikarya</taxon>
        <taxon>Ascomycota</taxon>
        <taxon>Pezizomycotina</taxon>
        <taxon>Sordariomycetes</taxon>
        <taxon>Hypocreomycetidae</taxon>
        <taxon>Hypocreales</taxon>
        <taxon>Clavicipitaceae</taxon>
        <taxon>Claviceps</taxon>
    </lineage>
</organism>
<proteinExistence type="predicted"/>
<keyword evidence="2" id="KW-1185">Reference proteome</keyword>